<reference evidence="3" key="1">
    <citation type="journal article" date="2020" name="Stud. Mycol.">
        <title>101 Dothideomycetes genomes: a test case for predicting lifestyles and emergence of pathogens.</title>
        <authorList>
            <person name="Haridas S."/>
            <person name="Albert R."/>
            <person name="Binder M."/>
            <person name="Bloem J."/>
            <person name="Labutti K."/>
            <person name="Salamov A."/>
            <person name="Andreopoulos B."/>
            <person name="Baker S."/>
            <person name="Barry K."/>
            <person name="Bills G."/>
            <person name="Bluhm B."/>
            <person name="Cannon C."/>
            <person name="Castanera R."/>
            <person name="Culley D."/>
            <person name="Daum C."/>
            <person name="Ezra D."/>
            <person name="Gonzalez J."/>
            <person name="Henrissat B."/>
            <person name="Kuo A."/>
            <person name="Liang C."/>
            <person name="Lipzen A."/>
            <person name="Lutzoni F."/>
            <person name="Magnuson J."/>
            <person name="Mondo S."/>
            <person name="Nolan M."/>
            <person name="Ohm R."/>
            <person name="Pangilinan J."/>
            <person name="Park H.-J."/>
            <person name="Ramirez L."/>
            <person name="Alfaro M."/>
            <person name="Sun H."/>
            <person name="Tritt A."/>
            <person name="Yoshinaga Y."/>
            <person name="Zwiers L.-H."/>
            <person name="Turgeon B."/>
            <person name="Goodwin S."/>
            <person name="Spatafora J."/>
            <person name="Crous P."/>
            <person name="Grigoriev I."/>
        </authorList>
    </citation>
    <scope>NUCLEOTIDE SEQUENCE</scope>
    <source>
        <strain evidence="3">CBS 113818</strain>
    </source>
</reference>
<dbReference type="InterPro" id="IPR000120">
    <property type="entry name" value="Amidase"/>
</dbReference>
<organism evidence="3 4">
    <name type="scientific">Ophiobolus disseminans</name>
    <dbReference type="NCBI Taxonomy" id="1469910"/>
    <lineage>
        <taxon>Eukaryota</taxon>
        <taxon>Fungi</taxon>
        <taxon>Dikarya</taxon>
        <taxon>Ascomycota</taxon>
        <taxon>Pezizomycotina</taxon>
        <taxon>Dothideomycetes</taxon>
        <taxon>Pleosporomycetidae</taxon>
        <taxon>Pleosporales</taxon>
        <taxon>Pleosporineae</taxon>
        <taxon>Phaeosphaeriaceae</taxon>
        <taxon>Ophiobolus</taxon>
    </lineage>
</organism>
<feature type="region of interest" description="Disordered" evidence="1">
    <location>
        <begin position="136"/>
        <end position="158"/>
    </location>
</feature>
<protein>
    <submittedName>
        <fullName evidence="3">Amidase signature enzyme</fullName>
    </submittedName>
</protein>
<dbReference type="OrthoDB" id="6428749at2759"/>
<dbReference type="Pfam" id="PF01425">
    <property type="entry name" value="Amidase"/>
    <property type="match status" value="1"/>
</dbReference>
<proteinExistence type="predicted"/>
<dbReference type="Gene3D" id="3.90.1300.10">
    <property type="entry name" value="Amidase signature (AS) domain"/>
    <property type="match status" value="1"/>
</dbReference>
<evidence type="ECO:0000259" key="2">
    <source>
        <dbReference type="Pfam" id="PF01425"/>
    </source>
</evidence>
<dbReference type="InterPro" id="IPR036928">
    <property type="entry name" value="AS_sf"/>
</dbReference>
<feature type="domain" description="Amidase" evidence="2">
    <location>
        <begin position="91"/>
        <end position="186"/>
    </location>
</feature>
<dbReference type="PANTHER" id="PTHR11895:SF151">
    <property type="entry name" value="GLUTAMYL-TRNA(GLN) AMIDOTRANSFERASE SUBUNIT A"/>
    <property type="match status" value="1"/>
</dbReference>
<dbReference type="AlphaFoldDB" id="A0A6A7AK94"/>
<keyword evidence="4" id="KW-1185">Reference proteome</keyword>
<evidence type="ECO:0000313" key="4">
    <source>
        <dbReference type="Proteomes" id="UP000799424"/>
    </source>
</evidence>
<evidence type="ECO:0000313" key="3">
    <source>
        <dbReference type="EMBL" id="KAF2833089.1"/>
    </source>
</evidence>
<sequence>MYSYGQHVKTVMDMTPSTNGTMMSRSWRTLTISAPLKLWLLTATEILRLTSEDEVSVEDYAKALSSRVELRDSVVKAWQYLDRELVLTLASDMPTEYGSLLYKGNMPNADASSVDILRRAGALIFGKTTTTEFAIVNSGPDNTNPHDSKRTPGGSSAGSAAAVTDFQVPLSCGTQTGGSVIRPALYMDTYVLALELDTFGYFARSVEDLKLITDVFKITTDESIKNIPLREAKVGYLKTPIWLSADPGTIAVMEKAAKILLSYGVTVEEKMIDVIMKVEAHASFLNEYLMDTTKTKLNLKIHGLVEKASDISHDDNRRAYDSCVTLRPLLDQIAAKYSVLIMSSAVDEAPLGLEDMGAADSNFVWTAAHMPVIQIPAFAGPNGMPVGLSLVARRYCDQDFLNIAQILGGPLMSKRGWQSASRHAG</sequence>
<accession>A0A6A7AK94</accession>
<evidence type="ECO:0000256" key="1">
    <source>
        <dbReference type="SAM" id="MobiDB-lite"/>
    </source>
</evidence>
<gene>
    <name evidence="3" type="ORF">CC86DRAFT_389466</name>
</gene>
<dbReference type="InterPro" id="IPR023631">
    <property type="entry name" value="Amidase_dom"/>
</dbReference>
<name>A0A6A7AK94_9PLEO</name>
<dbReference type="SUPFAM" id="SSF75304">
    <property type="entry name" value="Amidase signature (AS) enzymes"/>
    <property type="match status" value="1"/>
</dbReference>
<dbReference type="EMBL" id="MU006216">
    <property type="protein sequence ID" value="KAF2833089.1"/>
    <property type="molecule type" value="Genomic_DNA"/>
</dbReference>
<dbReference type="GO" id="GO:0003824">
    <property type="term" value="F:catalytic activity"/>
    <property type="evidence" value="ECO:0007669"/>
    <property type="project" value="InterPro"/>
</dbReference>
<dbReference type="Proteomes" id="UP000799424">
    <property type="component" value="Unassembled WGS sequence"/>
</dbReference>
<dbReference type="PANTHER" id="PTHR11895">
    <property type="entry name" value="TRANSAMIDASE"/>
    <property type="match status" value="1"/>
</dbReference>